<reference evidence="2 3" key="1">
    <citation type="submission" date="2024-05" db="EMBL/GenBank/DDBJ databases">
        <title>A draft genome resource for the thread blight pathogen Marasmius tenuissimus strain MS-2.</title>
        <authorList>
            <person name="Yulfo-Soto G.E."/>
            <person name="Baruah I.K."/>
            <person name="Amoako-Attah I."/>
            <person name="Bukari Y."/>
            <person name="Meinhardt L.W."/>
            <person name="Bailey B.A."/>
            <person name="Cohen S.P."/>
        </authorList>
    </citation>
    <scope>NUCLEOTIDE SEQUENCE [LARGE SCALE GENOMIC DNA]</scope>
    <source>
        <strain evidence="2 3">MS-2</strain>
    </source>
</reference>
<evidence type="ECO:0000313" key="2">
    <source>
        <dbReference type="EMBL" id="KAL0066602.1"/>
    </source>
</evidence>
<feature type="compositionally biased region" description="Polar residues" evidence="1">
    <location>
        <begin position="57"/>
        <end position="73"/>
    </location>
</feature>
<evidence type="ECO:0008006" key="4">
    <source>
        <dbReference type="Google" id="ProtNLM"/>
    </source>
</evidence>
<keyword evidence="3" id="KW-1185">Reference proteome</keyword>
<accession>A0ABR2ZY25</accession>
<feature type="compositionally biased region" description="Acidic residues" evidence="1">
    <location>
        <begin position="13"/>
        <end position="22"/>
    </location>
</feature>
<feature type="region of interest" description="Disordered" evidence="1">
    <location>
        <begin position="1"/>
        <end position="77"/>
    </location>
</feature>
<proteinExistence type="predicted"/>
<evidence type="ECO:0000256" key="1">
    <source>
        <dbReference type="SAM" id="MobiDB-lite"/>
    </source>
</evidence>
<sequence length="277" mass="30449">MPQETSDFLFQGSEDDDVEYESDGYGLEREIYESSDMELDSDAYRHPPQPQQPQHHAWNQFQAPHPPQTQSCFKLTPSECDPEWYSGEISPEGNGVPYPWRTAGKDQWQQPDSLGPPWGQVEAFHSDDILMYHQNHGPESSSHRCDYDYDARNTTPSDISSSASPLSPIDGLTYPVSHIHVPESSHLSSIATQAPYPHSMSGIAYGGYDPTLPVKSDDNSEVASSAPFIAAFLNGNGFANSTATAVTTPVLHAPRPVRPIPTVSFEDLAASISDVQK</sequence>
<dbReference type="Proteomes" id="UP001437256">
    <property type="component" value="Unassembled WGS sequence"/>
</dbReference>
<organism evidence="2 3">
    <name type="scientific">Marasmius tenuissimus</name>
    <dbReference type="NCBI Taxonomy" id="585030"/>
    <lineage>
        <taxon>Eukaryota</taxon>
        <taxon>Fungi</taxon>
        <taxon>Dikarya</taxon>
        <taxon>Basidiomycota</taxon>
        <taxon>Agaricomycotina</taxon>
        <taxon>Agaricomycetes</taxon>
        <taxon>Agaricomycetidae</taxon>
        <taxon>Agaricales</taxon>
        <taxon>Marasmiineae</taxon>
        <taxon>Marasmiaceae</taxon>
        <taxon>Marasmius</taxon>
    </lineage>
</organism>
<name>A0ABR2ZY25_9AGAR</name>
<protein>
    <recommendedName>
        <fullName evidence="4">WW domain-containing protein</fullName>
    </recommendedName>
</protein>
<gene>
    <name evidence="2" type="ORF">AAF712_006406</name>
</gene>
<dbReference type="EMBL" id="JBBXMP010000034">
    <property type="protein sequence ID" value="KAL0066602.1"/>
    <property type="molecule type" value="Genomic_DNA"/>
</dbReference>
<evidence type="ECO:0000313" key="3">
    <source>
        <dbReference type="Proteomes" id="UP001437256"/>
    </source>
</evidence>
<comment type="caution">
    <text evidence="2">The sequence shown here is derived from an EMBL/GenBank/DDBJ whole genome shotgun (WGS) entry which is preliminary data.</text>
</comment>